<dbReference type="HOGENOM" id="CLU_000022_59_2_1"/>
<dbReference type="InterPro" id="IPR020845">
    <property type="entry name" value="AMP-binding_CS"/>
</dbReference>
<dbReference type="PROSITE" id="PS51257">
    <property type="entry name" value="PROKAR_LIPOPROTEIN"/>
    <property type="match status" value="1"/>
</dbReference>
<dbReference type="SUPFAM" id="SSF56801">
    <property type="entry name" value="Acetyl-CoA synthetase-like"/>
    <property type="match status" value="1"/>
</dbReference>
<evidence type="ECO:0000259" key="2">
    <source>
        <dbReference type="Pfam" id="PF13193"/>
    </source>
</evidence>
<dbReference type="eggNOG" id="KOG1176">
    <property type="taxonomic scope" value="Eukaryota"/>
</dbReference>
<name>F0XFW0_GROCL</name>
<dbReference type="Proteomes" id="UP000007796">
    <property type="component" value="Unassembled WGS sequence"/>
</dbReference>
<dbReference type="STRING" id="655863.F0XFW0"/>
<dbReference type="PANTHER" id="PTHR24096">
    <property type="entry name" value="LONG-CHAIN-FATTY-ACID--COA LIGASE"/>
    <property type="match status" value="1"/>
</dbReference>
<organism evidence="4">
    <name type="scientific">Grosmannia clavigera (strain kw1407 / UAMH 11150)</name>
    <name type="common">Blue stain fungus</name>
    <name type="synonym">Graphiocladiella clavigera</name>
    <dbReference type="NCBI Taxonomy" id="655863"/>
    <lineage>
        <taxon>Eukaryota</taxon>
        <taxon>Fungi</taxon>
        <taxon>Dikarya</taxon>
        <taxon>Ascomycota</taxon>
        <taxon>Pezizomycotina</taxon>
        <taxon>Sordariomycetes</taxon>
        <taxon>Sordariomycetidae</taxon>
        <taxon>Ophiostomatales</taxon>
        <taxon>Ophiostomataceae</taxon>
        <taxon>Leptographium</taxon>
    </lineage>
</organism>
<dbReference type="InterPro" id="IPR025110">
    <property type="entry name" value="AMP-bd_C"/>
</dbReference>
<dbReference type="Gene3D" id="3.40.50.12780">
    <property type="entry name" value="N-terminal domain of ligase-like"/>
    <property type="match status" value="1"/>
</dbReference>
<feature type="domain" description="AMP-dependent synthetase/ligase" evidence="1">
    <location>
        <begin position="41"/>
        <end position="446"/>
    </location>
</feature>
<sequence>MTIQSRWSAPIEKCSLPHWIFGSACGPLSDKKLYIDPERPETHFLTKSDYRLLAKRVALGLLDAGLQRGDRVLLFSPNHLCFPPLFLGILMAGGIFTGANPSYVPRELAHQLSDSGARFMVTEAGSLPTALETANMVGLPASQIYVLDRFEDTPANIAQTNSVPRPTSTTESIRSGQEKHGLQGVHHWMDLVDGNLKRAETWEWTEPADPETTTCCLNYSSGTTGVPKGVEISHHSYVANGTGVVAMAKQAPDDEEVRKRSIGLCFLPLYHVYGQSYYVATFAYREVTTYMMPRFDFEKMLQHIQRFRVTGLTLVPPIAVALSKHPLARRYDLSSIETVNCGAAPLSNDSAVAVERLWPPERGIVLRQGWGMTEVTCTCLGWGHTTKKNGEGQPVGELVPNCAARLVEVPEDGSSVSGGRPPVFITEPNRPGELWVTGPTLLRSYWHRPDDTAATVYVDPADGIRWLRTGDIAYVDRYEPGALFFIVDRLKELIKVKGNQVAPAELEALLLERPDISDAAVVGVRIDGEERPRAYVVRVPGSKATGDEIARWMATRTSPFKRLAGGVVFVDNIPKNPVRISRLFLLS</sequence>
<dbReference type="InterPro" id="IPR000873">
    <property type="entry name" value="AMP-dep_synth/lig_dom"/>
</dbReference>
<dbReference type="Pfam" id="PF00501">
    <property type="entry name" value="AMP-binding"/>
    <property type="match status" value="1"/>
</dbReference>
<dbReference type="InterPro" id="IPR045851">
    <property type="entry name" value="AMP-bd_C_sf"/>
</dbReference>
<dbReference type="RefSeq" id="XP_014174198.1">
    <property type="nucleotide sequence ID" value="XM_014318723.1"/>
</dbReference>
<dbReference type="EMBL" id="GL629765">
    <property type="protein sequence ID" value="EFX04716.1"/>
    <property type="molecule type" value="Genomic_DNA"/>
</dbReference>
<accession>F0XFW0</accession>
<keyword evidence="4" id="KW-1185">Reference proteome</keyword>
<keyword evidence="3" id="KW-0436">Ligase</keyword>
<dbReference type="CDD" id="cd05911">
    <property type="entry name" value="Firefly_Luc_like"/>
    <property type="match status" value="1"/>
</dbReference>
<protein>
    <submittedName>
        <fullName evidence="3">4-coumarate-CoA ligase</fullName>
    </submittedName>
</protein>
<feature type="domain" description="AMP-binding enzyme C-terminal" evidence="2">
    <location>
        <begin position="505"/>
        <end position="576"/>
    </location>
</feature>
<dbReference type="PROSITE" id="PS00455">
    <property type="entry name" value="AMP_BINDING"/>
    <property type="match status" value="1"/>
</dbReference>
<gene>
    <name evidence="3" type="ORF">CMQ_1644</name>
</gene>
<evidence type="ECO:0000259" key="1">
    <source>
        <dbReference type="Pfam" id="PF00501"/>
    </source>
</evidence>
<evidence type="ECO:0000313" key="4">
    <source>
        <dbReference type="Proteomes" id="UP000007796"/>
    </source>
</evidence>
<proteinExistence type="predicted"/>
<dbReference type="PANTHER" id="PTHR24096:SF424">
    <property type="entry name" value="ACETYL-COA SYNTHETASE-LIKE PROTEIN-RELATED"/>
    <property type="match status" value="1"/>
</dbReference>
<dbReference type="AlphaFoldDB" id="F0XFW0"/>
<dbReference type="Gene3D" id="3.30.300.30">
    <property type="match status" value="1"/>
</dbReference>
<dbReference type="GO" id="GO:0016405">
    <property type="term" value="F:CoA-ligase activity"/>
    <property type="evidence" value="ECO:0007669"/>
    <property type="project" value="TreeGrafter"/>
</dbReference>
<reference evidence="3 4" key="1">
    <citation type="journal article" date="2011" name="Proc. Natl. Acad. Sci. U.S.A.">
        <title>Genome and transcriptome analyses of the mountain pine beetle-fungal symbiont Grosmannia clavigera, a lodgepole pine pathogen.</title>
        <authorList>
            <person name="DiGuistini S."/>
            <person name="Wang Y."/>
            <person name="Liao N.Y."/>
            <person name="Taylor G."/>
            <person name="Tanguay P."/>
            <person name="Feau N."/>
            <person name="Henrissat B."/>
            <person name="Chan S.K."/>
            <person name="Hesse-Orce U."/>
            <person name="Alamouti S.M."/>
            <person name="Tsui C.K.M."/>
            <person name="Docking R.T."/>
            <person name="Levasseur A."/>
            <person name="Haridas S."/>
            <person name="Robertson G."/>
            <person name="Birol I."/>
            <person name="Holt R.A."/>
            <person name="Marra M.A."/>
            <person name="Hamelin R.C."/>
            <person name="Hirst M."/>
            <person name="Jones S.J.M."/>
            <person name="Bohlmann J."/>
            <person name="Breuil C."/>
        </authorList>
    </citation>
    <scope>NUCLEOTIDE SEQUENCE [LARGE SCALE GENOMIC DNA]</scope>
    <source>
        <strain evidence="4">kw1407 / UAMH 11150</strain>
    </source>
</reference>
<dbReference type="Pfam" id="PF13193">
    <property type="entry name" value="AMP-binding_C"/>
    <property type="match status" value="1"/>
</dbReference>
<evidence type="ECO:0000313" key="3">
    <source>
        <dbReference type="EMBL" id="EFX04716.1"/>
    </source>
</evidence>
<dbReference type="InterPro" id="IPR042099">
    <property type="entry name" value="ANL_N_sf"/>
</dbReference>
<dbReference type="GeneID" id="25974545"/>
<dbReference type="OrthoDB" id="6509636at2759"/>
<dbReference type="InParanoid" id="F0XFW0"/>